<dbReference type="InterPro" id="IPR001233">
    <property type="entry name" value="RtcB"/>
</dbReference>
<dbReference type="GO" id="GO:0046872">
    <property type="term" value="F:metal ion binding"/>
    <property type="evidence" value="ECO:0007669"/>
    <property type="project" value="UniProtKB-KW"/>
</dbReference>
<evidence type="ECO:0000256" key="3">
    <source>
        <dbReference type="ARBA" id="ARBA00022481"/>
    </source>
</evidence>
<keyword evidence="9 11" id="KW-0464">Manganese</keyword>
<evidence type="ECO:0000256" key="2">
    <source>
        <dbReference type="ARBA" id="ARBA00012726"/>
    </source>
</evidence>
<keyword evidence="7" id="KW-0692">RNA repair</keyword>
<comment type="cofactor">
    <cofactor evidence="11">
        <name>Mn(2+)</name>
        <dbReference type="ChEBI" id="CHEBI:29035"/>
    </cofactor>
    <text evidence="11">Binds 2 manganese ions per subunit.</text>
</comment>
<comment type="similarity">
    <text evidence="1">Belongs to the prokaryotic/mitochondrial release factor family.</text>
</comment>
<dbReference type="Pfam" id="PF01139">
    <property type="entry name" value="RtcB"/>
    <property type="match status" value="1"/>
</dbReference>
<organism evidence="13 14">
    <name type="scientific">[Clostridium] clostridioforme 90A8</name>
    <dbReference type="NCBI Taxonomy" id="999408"/>
    <lineage>
        <taxon>Bacteria</taxon>
        <taxon>Bacillati</taxon>
        <taxon>Bacillota</taxon>
        <taxon>Clostridia</taxon>
        <taxon>Lachnospirales</taxon>
        <taxon>Lachnospiraceae</taxon>
        <taxon>Enterocloster</taxon>
    </lineage>
</organism>
<dbReference type="PANTHER" id="PTHR43804:SF7">
    <property type="entry name" value="LD18447P"/>
    <property type="match status" value="1"/>
</dbReference>
<comment type="caution">
    <text evidence="13">The sequence shown here is derived from an EMBL/GenBank/DDBJ whole genome shotgun (WGS) entry which is preliminary data.</text>
</comment>
<evidence type="ECO:0000256" key="10">
    <source>
        <dbReference type="ARBA" id="ARBA00047746"/>
    </source>
</evidence>
<evidence type="ECO:0000256" key="1">
    <source>
        <dbReference type="ARBA" id="ARBA00010835"/>
    </source>
</evidence>
<dbReference type="SUPFAM" id="SSF103365">
    <property type="entry name" value="Hypothetical protein PH1602"/>
    <property type="match status" value="1"/>
</dbReference>
<evidence type="ECO:0000256" key="6">
    <source>
        <dbReference type="ARBA" id="ARBA00022741"/>
    </source>
</evidence>
<dbReference type="GO" id="GO:0006396">
    <property type="term" value="P:RNA processing"/>
    <property type="evidence" value="ECO:0007669"/>
    <property type="project" value="InterPro"/>
</dbReference>
<dbReference type="HOGENOM" id="CLU_1178585_0_0_9"/>
<feature type="binding site" evidence="11">
    <location>
        <position position="67"/>
    </location>
    <ligand>
        <name>Mn(2+)</name>
        <dbReference type="ChEBI" id="CHEBI:29035"/>
        <label>1</label>
    </ligand>
</feature>
<sequence length="235" mass="26531">MEKENCILISSGKNWVEQAAKDQLLAVSRLPGAVKAVGLPDLHPGRIPVGTAVLSRGILYPHLLGNDIGCGMSLFDTGIKKKKFKQEKWVSRLEAIRDLEGSVLWICKSPYRPGHKRKNWYVDVSILDQVPRISEERMVRFETFCSGGKGGQHVKKVETGVRAIHIPTGTAVVSTQARSQHMNKQIAMNRLCCILAEMNARNQQKEKSLAWMEHARLERGNPVRIYEGMKFERSW</sequence>
<dbReference type="EMBL" id="AGYR01000043">
    <property type="protein sequence ID" value="ENZ11506.1"/>
    <property type="molecule type" value="Genomic_DNA"/>
</dbReference>
<evidence type="ECO:0000256" key="7">
    <source>
        <dbReference type="ARBA" id="ARBA00022800"/>
    </source>
</evidence>
<comment type="catalytic activity">
    <reaction evidence="10">
        <text>a 3'-end 3'-phospho-ribonucleotide-RNA + a 5'-end dephospho-ribonucleoside-RNA + GTP = a ribonucleotidyl-ribonucleotide-RNA + GMP + diphosphate</text>
        <dbReference type="Rhea" id="RHEA:68076"/>
        <dbReference type="Rhea" id="RHEA-COMP:10463"/>
        <dbReference type="Rhea" id="RHEA-COMP:13936"/>
        <dbReference type="Rhea" id="RHEA-COMP:17355"/>
        <dbReference type="ChEBI" id="CHEBI:33019"/>
        <dbReference type="ChEBI" id="CHEBI:37565"/>
        <dbReference type="ChEBI" id="CHEBI:58115"/>
        <dbReference type="ChEBI" id="CHEBI:83062"/>
        <dbReference type="ChEBI" id="CHEBI:138284"/>
        <dbReference type="ChEBI" id="CHEBI:173118"/>
        <dbReference type="EC" id="6.5.1.8"/>
    </reaction>
</comment>
<keyword evidence="3" id="KW-0488">Methylation</keyword>
<keyword evidence="6" id="KW-0547">Nucleotide-binding</keyword>
<keyword evidence="4" id="KW-0436">Ligase</keyword>
<evidence type="ECO:0000256" key="4">
    <source>
        <dbReference type="ARBA" id="ARBA00022598"/>
    </source>
</evidence>
<dbReference type="PATRIC" id="fig|999408.3.peg.4353"/>
<evidence type="ECO:0000313" key="13">
    <source>
        <dbReference type="EMBL" id="ENZ11506.1"/>
    </source>
</evidence>
<dbReference type="InterPro" id="IPR045853">
    <property type="entry name" value="Pep_chain_release_fac_I_sf"/>
</dbReference>
<keyword evidence="5 11" id="KW-0479">Metal-binding</keyword>
<gene>
    <name evidence="13" type="ORF">HMPREF1090_04061</name>
</gene>
<evidence type="ECO:0000256" key="9">
    <source>
        <dbReference type="ARBA" id="ARBA00023211"/>
    </source>
</evidence>
<dbReference type="AlphaFoldDB" id="A0A0E2H5T3"/>
<dbReference type="InterPro" id="IPR050057">
    <property type="entry name" value="Prokaryotic/Mito_RF"/>
</dbReference>
<evidence type="ECO:0000256" key="11">
    <source>
        <dbReference type="PIRSR" id="PIRSR601233-3"/>
    </source>
</evidence>
<evidence type="ECO:0000313" key="14">
    <source>
        <dbReference type="Proteomes" id="UP000013085"/>
    </source>
</evidence>
<feature type="domain" description="Prokaryotic-type class I peptide chain release factors" evidence="12">
    <location>
        <begin position="136"/>
        <end position="220"/>
    </location>
</feature>
<reference evidence="13 14" key="1">
    <citation type="submission" date="2013-01" db="EMBL/GenBank/DDBJ databases">
        <title>The Genome Sequence of Clostridium clostridioforme 90A8.</title>
        <authorList>
            <consortium name="The Broad Institute Genome Sequencing Platform"/>
            <person name="Earl A."/>
            <person name="Ward D."/>
            <person name="Feldgarden M."/>
            <person name="Gevers D."/>
            <person name="Courvalin P."/>
            <person name="Lambert T."/>
            <person name="Walker B."/>
            <person name="Young S.K."/>
            <person name="Zeng Q."/>
            <person name="Gargeya S."/>
            <person name="Fitzgerald M."/>
            <person name="Haas B."/>
            <person name="Abouelleil A."/>
            <person name="Alvarado L."/>
            <person name="Arachchi H.M."/>
            <person name="Berlin A.M."/>
            <person name="Chapman S.B."/>
            <person name="Dewar J."/>
            <person name="Goldberg J."/>
            <person name="Griggs A."/>
            <person name="Gujja S."/>
            <person name="Hansen M."/>
            <person name="Howarth C."/>
            <person name="Imamovic A."/>
            <person name="Larimer J."/>
            <person name="McCowan C."/>
            <person name="Murphy C."/>
            <person name="Neiman D."/>
            <person name="Pearson M."/>
            <person name="Priest M."/>
            <person name="Roberts A."/>
            <person name="Saif S."/>
            <person name="Shea T."/>
            <person name="Sisk P."/>
            <person name="Sykes S."/>
            <person name="Wortman J."/>
            <person name="Nusbaum C."/>
            <person name="Birren B."/>
        </authorList>
    </citation>
    <scope>NUCLEOTIDE SEQUENCE [LARGE SCALE GENOMIC DNA]</scope>
    <source>
        <strain evidence="13 14">90A8</strain>
    </source>
</reference>
<dbReference type="PANTHER" id="PTHR43804">
    <property type="entry name" value="LD18447P"/>
    <property type="match status" value="1"/>
</dbReference>
<dbReference type="Gene3D" id="3.30.160.20">
    <property type="match status" value="1"/>
</dbReference>
<protein>
    <recommendedName>
        <fullName evidence="2">3'-phosphate/5'-hydroxy nucleic acid ligase</fullName>
        <ecNumber evidence="2">6.5.1.8</ecNumber>
    </recommendedName>
</protein>
<keyword evidence="8" id="KW-0342">GTP-binding</keyword>
<dbReference type="Pfam" id="PF00472">
    <property type="entry name" value="RF-1"/>
    <property type="match status" value="1"/>
</dbReference>
<dbReference type="InterPro" id="IPR000352">
    <property type="entry name" value="Pep_chain_release_fac_I"/>
</dbReference>
<dbReference type="GO" id="GO:0005525">
    <property type="term" value="F:GTP binding"/>
    <property type="evidence" value="ECO:0007669"/>
    <property type="project" value="UniProtKB-KW"/>
</dbReference>
<dbReference type="GO" id="GO:0170057">
    <property type="term" value="F:RNA ligase (GTP) activity"/>
    <property type="evidence" value="ECO:0007669"/>
    <property type="project" value="UniProtKB-EC"/>
</dbReference>
<proteinExistence type="inferred from homology"/>
<dbReference type="SUPFAM" id="SSF75620">
    <property type="entry name" value="Release factor"/>
    <property type="match status" value="1"/>
</dbReference>
<dbReference type="Gene3D" id="3.90.1860.10">
    <property type="entry name" value="tRNA-splicing ligase RtcB"/>
    <property type="match status" value="1"/>
</dbReference>
<evidence type="ECO:0000259" key="12">
    <source>
        <dbReference type="Pfam" id="PF00472"/>
    </source>
</evidence>
<dbReference type="GO" id="GO:0042245">
    <property type="term" value="P:RNA repair"/>
    <property type="evidence" value="ECO:0007669"/>
    <property type="project" value="UniProtKB-KW"/>
</dbReference>
<evidence type="ECO:0000256" key="5">
    <source>
        <dbReference type="ARBA" id="ARBA00022723"/>
    </source>
</evidence>
<name>A0A0E2H5T3_9FIRM</name>
<dbReference type="InterPro" id="IPR036025">
    <property type="entry name" value="RtcB-like_sf"/>
</dbReference>
<accession>A0A0E2H5T3</accession>
<dbReference type="GO" id="GO:0003747">
    <property type="term" value="F:translation release factor activity"/>
    <property type="evidence" value="ECO:0007669"/>
    <property type="project" value="InterPro"/>
</dbReference>
<evidence type="ECO:0000256" key="8">
    <source>
        <dbReference type="ARBA" id="ARBA00023134"/>
    </source>
</evidence>
<dbReference type="Proteomes" id="UP000013085">
    <property type="component" value="Unassembled WGS sequence"/>
</dbReference>
<dbReference type="EC" id="6.5.1.8" evidence="2"/>